<dbReference type="Proteomes" id="UP000199064">
    <property type="component" value="Unassembled WGS sequence"/>
</dbReference>
<dbReference type="PANTHER" id="PTHR10625">
    <property type="entry name" value="HISTONE DEACETYLASE HDAC1-RELATED"/>
    <property type="match status" value="1"/>
</dbReference>
<dbReference type="SUPFAM" id="SSF52768">
    <property type="entry name" value="Arginase/deacetylase"/>
    <property type="match status" value="1"/>
</dbReference>
<proteinExistence type="inferred from homology"/>
<reference evidence="4" key="1">
    <citation type="submission" date="2016-10" db="EMBL/GenBank/DDBJ databases">
        <authorList>
            <person name="Varghese N."/>
            <person name="Submissions S."/>
        </authorList>
    </citation>
    <scope>NUCLEOTIDE SEQUENCE [LARGE SCALE GENOMIC DNA]</scope>
    <source>
        <strain evidence="4">ES.061</strain>
    </source>
</reference>
<accession>A0A1H4N042</accession>
<dbReference type="GO" id="GO:0040029">
    <property type="term" value="P:epigenetic regulation of gene expression"/>
    <property type="evidence" value="ECO:0007669"/>
    <property type="project" value="TreeGrafter"/>
</dbReference>
<sequence length="320" mass="34714">MAKPWFGHYTYGMRTRFYTHPICREHLTPPGHPERPDRLRVIVDRLDDEPFAYLERLEAPLADEETVLLAHPAEHLDKVKASIPDEGLAVIDDDTTVSPKSLEAALTAIGGALAGVDDVFSGEAGNVFVAGRPPGHHAEKNRAMGFCLFNNAAIAARHAQKEHGAERIAIVDWDVHHGNGTQDIFWDDPSVLYCSTHQMPLYPGTGAAHEAGAGNIVNAPLPAGSGSEAFREAFDEKVLPAIDRFAPDLIIISAGFDAHRRDPLAELNLEADDFDWATGVLMERADRLSQGRVVSLLEGGYDLQGLSVSVAAHVGRLLKG</sequence>
<keyword evidence="4" id="KW-1185">Reference proteome</keyword>
<dbReference type="CDD" id="cd11599">
    <property type="entry name" value="HDAC_classII_2"/>
    <property type="match status" value="1"/>
</dbReference>
<dbReference type="Gene3D" id="3.40.800.20">
    <property type="entry name" value="Histone deacetylase domain"/>
    <property type="match status" value="1"/>
</dbReference>
<dbReference type="PRINTS" id="PR01270">
    <property type="entry name" value="HDASUPER"/>
</dbReference>
<evidence type="ECO:0000256" key="1">
    <source>
        <dbReference type="ARBA" id="ARBA00005947"/>
    </source>
</evidence>
<name>A0A1H4N042_9HYPH</name>
<dbReference type="AlphaFoldDB" id="A0A1H4N042"/>
<dbReference type="InterPro" id="IPR037138">
    <property type="entry name" value="His_deacetylse_dom_sf"/>
</dbReference>
<dbReference type="GO" id="GO:0004407">
    <property type="term" value="F:histone deacetylase activity"/>
    <property type="evidence" value="ECO:0007669"/>
    <property type="project" value="TreeGrafter"/>
</dbReference>
<dbReference type="EMBL" id="FNSL01000001">
    <property type="protein sequence ID" value="SEB88656.1"/>
    <property type="molecule type" value="Genomic_DNA"/>
</dbReference>
<comment type="similarity">
    <text evidence="1">Belongs to the histone deacetylase family.</text>
</comment>
<feature type="domain" description="Histone deacetylase" evidence="2">
    <location>
        <begin position="32"/>
        <end position="315"/>
    </location>
</feature>
<organism evidence="3 4">
    <name type="scientific">Nitratireductor aquibiodomus</name>
    <dbReference type="NCBI Taxonomy" id="204799"/>
    <lineage>
        <taxon>Bacteria</taxon>
        <taxon>Pseudomonadati</taxon>
        <taxon>Pseudomonadota</taxon>
        <taxon>Alphaproteobacteria</taxon>
        <taxon>Hyphomicrobiales</taxon>
        <taxon>Phyllobacteriaceae</taxon>
        <taxon>Nitratireductor</taxon>
    </lineage>
</organism>
<gene>
    <name evidence="3" type="ORF">SAMN05216452_3554</name>
</gene>
<dbReference type="PANTHER" id="PTHR10625:SF10">
    <property type="entry name" value="HISTONE DEACETYLASE HDAC1"/>
    <property type="match status" value="1"/>
</dbReference>
<dbReference type="InterPro" id="IPR000286">
    <property type="entry name" value="HDACs"/>
</dbReference>
<dbReference type="Pfam" id="PF00850">
    <property type="entry name" value="Hist_deacetyl"/>
    <property type="match status" value="1"/>
</dbReference>
<protein>
    <submittedName>
        <fullName evidence="3">Acetoin utilization deacetylase AcuC</fullName>
    </submittedName>
</protein>
<evidence type="ECO:0000259" key="2">
    <source>
        <dbReference type="Pfam" id="PF00850"/>
    </source>
</evidence>
<evidence type="ECO:0000313" key="4">
    <source>
        <dbReference type="Proteomes" id="UP000199064"/>
    </source>
</evidence>
<evidence type="ECO:0000313" key="3">
    <source>
        <dbReference type="EMBL" id="SEB88656.1"/>
    </source>
</evidence>
<dbReference type="InterPro" id="IPR023696">
    <property type="entry name" value="Ureohydrolase_dom_sf"/>
</dbReference>
<dbReference type="InterPro" id="IPR023801">
    <property type="entry name" value="His_deacetylse_dom"/>
</dbReference>